<accession>A0A7R8X9X3</accession>
<protein>
    <submittedName>
        <fullName evidence="2">Uncharacterized protein</fullName>
    </submittedName>
</protein>
<dbReference type="EMBL" id="CAJPEV010000934">
    <property type="protein sequence ID" value="CAG0889610.1"/>
    <property type="molecule type" value="Genomic_DNA"/>
</dbReference>
<dbReference type="EMBL" id="LR900451">
    <property type="protein sequence ID" value="CAD7245721.1"/>
    <property type="molecule type" value="Genomic_DNA"/>
</dbReference>
<gene>
    <name evidence="2" type="ORF">DSTB1V02_LOCUS5588</name>
</gene>
<evidence type="ECO:0000313" key="3">
    <source>
        <dbReference type="Proteomes" id="UP000677054"/>
    </source>
</evidence>
<name>A0A7R8X9X3_9CRUS</name>
<reference evidence="2" key="1">
    <citation type="submission" date="2020-11" db="EMBL/GenBank/DDBJ databases">
        <authorList>
            <person name="Tran Van P."/>
        </authorList>
    </citation>
    <scope>NUCLEOTIDE SEQUENCE</scope>
</reference>
<feature type="region of interest" description="Disordered" evidence="1">
    <location>
        <begin position="25"/>
        <end position="46"/>
    </location>
</feature>
<keyword evidence="3" id="KW-1185">Reference proteome</keyword>
<sequence>MKAMGSPWCTVMHVAGRGGLDGVRVRRKGRGRPGIEPGPPDRRSGVLPLDHRIEVYLSHAPSSSRVIKAVVMSDVRRLALASESSSSSIVKKATEDISIIATPALSSNAALSQIGGIDTSSVKKPVDGAGDSKLADDSNICQCINGTLEIHHEEFGEVPSQISINLWRKRIASNWDEDVRQG</sequence>
<proteinExistence type="predicted"/>
<evidence type="ECO:0000256" key="1">
    <source>
        <dbReference type="SAM" id="MobiDB-lite"/>
    </source>
</evidence>
<dbReference type="Proteomes" id="UP000677054">
    <property type="component" value="Unassembled WGS sequence"/>
</dbReference>
<evidence type="ECO:0000313" key="2">
    <source>
        <dbReference type="EMBL" id="CAD7245721.1"/>
    </source>
</evidence>
<organism evidence="2">
    <name type="scientific">Darwinula stevensoni</name>
    <dbReference type="NCBI Taxonomy" id="69355"/>
    <lineage>
        <taxon>Eukaryota</taxon>
        <taxon>Metazoa</taxon>
        <taxon>Ecdysozoa</taxon>
        <taxon>Arthropoda</taxon>
        <taxon>Crustacea</taxon>
        <taxon>Oligostraca</taxon>
        <taxon>Ostracoda</taxon>
        <taxon>Podocopa</taxon>
        <taxon>Podocopida</taxon>
        <taxon>Darwinulocopina</taxon>
        <taxon>Darwinuloidea</taxon>
        <taxon>Darwinulidae</taxon>
        <taxon>Darwinula</taxon>
    </lineage>
</organism>
<dbReference type="AlphaFoldDB" id="A0A7R8X9X3"/>